<name>A0ABW6YMF1_9ACTN</name>
<dbReference type="Pfam" id="PF22599">
    <property type="entry name" value="SecDF_P1_head"/>
    <property type="match status" value="1"/>
</dbReference>
<feature type="domain" description="SecDF P1 head subdomain" evidence="1">
    <location>
        <begin position="13"/>
        <end position="101"/>
    </location>
</feature>
<gene>
    <name evidence="2" type="ORF">ACF05T_32160</name>
</gene>
<protein>
    <recommendedName>
        <fullName evidence="1">SecDF P1 head subdomain domain-containing protein</fullName>
    </recommendedName>
</protein>
<reference evidence="2 3" key="1">
    <citation type="submission" date="2024-10" db="EMBL/GenBank/DDBJ databases">
        <title>The Natural Products Discovery Center: Release of the First 8490 Sequenced Strains for Exploring Actinobacteria Biosynthetic Diversity.</title>
        <authorList>
            <person name="Kalkreuter E."/>
            <person name="Kautsar S.A."/>
            <person name="Yang D."/>
            <person name="Bader C.D."/>
            <person name="Teijaro C.N."/>
            <person name="Fluegel L."/>
            <person name="Davis C.M."/>
            <person name="Simpson J.R."/>
            <person name="Lauterbach L."/>
            <person name="Steele A.D."/>
            <person name="Gui C."/>
            <person name="Meng S."/>
            <person name="Li G."/>
            <person name="Viehrig K."/>
            <person name="Ye F."/>
            <person name="Su P."/>
            <person name="Kiefer A.F."/>
            <person name="Nichols A."/>
            <person name="Cepeda A.J."/>
            <person name="Yan W."/>
            <person name="Fan B."/>
            <person name="Jiang Y."/>
            <person name="Adhikari A."/>
            <person name="Zheng C.-J."/>
            <person name="Schuster L."/>
            <person name="Cowan T.M."/>
            <person name="Smanski M.J."/>
            <person name="Chevrette M.G."/>
            <person name="De Carvalho L.P.S."/>
            <person name="Shen B."/>
        </authorList>
    </citation>
    <scope>NUCLEOTIDE SEQUENCE [LARGE SCALE GENOMIC DNA]</scope>
    <source>
        <strain evidence="2 3">NPDC015755</strain>
    </source>
</reference>
<dbReference type="Proteomes" id="UP001603013">
    <property type="component" value="Unassembled WGS sequence"/>
</dbReference>
<evidence type="ECO:0000313" key="3">
    <source>
        <dbReference type="Proteomes" id="UP001603013"/>
    </source>
</evidence>
<evidence type="ECO:0000259" key="1">
    <source>
        <dbReference type="Pfam" id="PF22599"/>
    </source>
</evidence>
<sequence>MSLSADGGFTVRRLEQVQVRNETGQGNGWTVVGTLDSQDVTRFADLTGSLAAQPQPRNQLAIVMGGRLLSNPTVMERLTGATVPLATQLTQAQAKALATELGAR</sequence>
<accession>A0ABW6YMF1</accession>
<proteinExistence type="predicted"/>
<comment type="caution">
    <text evidence="2">The sequence shown here is derived from an EMBL/GenBank/DDBJ whole genome shotgun (WGS) entry which is preliminary data.</text>
</comment>
<dbReference type="Gene3D" id="3.30.1360.200">
    <property type="match status" value="1"/>
</dbReference>
<organism evidence="2 3">
    <name type="scientific">Streptomyces lateritius</name>
    <dbReference type="NCBI Taxonomy" id="67313"/>
    <lineage>
        <taxon>Bacteria</taxon>
        <taxon>Bacillati</taxon>
        <taxon>Actinomycetota</taxon>
        <taxon>Actinomycetes</taxon>
        <taxon>Kitasatosporales</taxon>
        <taxon>Streptomycetaceae</taxon>
        <taxon>Streptomyces</taxon>
    </lineage>
</organism>
<dbReference type="RefSeq" id="WP_391937470.1">
    <property type="nucleotide sequence ID" value="NZ_JBIBSM010000024.1"/>
</dbReference>
<keyword evidence="3" id="KW-1185">Reference proteome</keyword>
<dbReference type="EMBL" id="JBIBSM010000024">
    <property type="protein sequence ID" value="MFF8280675.1"/>
    <property type="molecule type" value="Genomic_DNA"/>
</dbReference>
<evidence type="ECO:0000313" key="2">
    <source>
        <dbReference type="EMBL" id="MFF8280675.1"/>
    </source>
</evidence>
<dbReference type="InterPro" id="IPR054384">
    <property type="entry name" value="SecDF_P1_head"/>
</dbReference>